<dbReference type="EMBL" id="MGDI01000035">
    <property type="protein sequence ID" value="OGL51943.1"/>
    <property type="molecule type" value="Genomic_DNA"/>
</dbReference>
<feature type="transmembrane region" description="Helical" evidence="8">
    <location>
        <begin position="317"/>
        <end position="341"/>
    </location>
</feature>
<protein>
    <recommendedName>
        <fullName evidence="11">DUF2029 domain-containing protein</fullName>
    </recommendedName>
</protein>
<dbReference type="GO" id="GO:0016758">
    <property type="term" value="F:hexosyltransferase activity"/>
    <property type="evidence" value="ECO:0007669"/>
    <property type="project" value="InterPro"/>
</dbReference>
<evidence type="ECO:0000256" key="5">
    <source>
        <dbReference type="ARBA" id="ARBA00022989"/>
    </source>
</evidence>
<keyword evidence="5 8" id="KW-1133">Transmembrane helix</keyword>
<evidence type="ECO:0000256" key="3">
    <source>
        <dbReference type="ARBA" id="ARBA00022679"/>
    </source>
</evidence>
<evidence type="ECO:0000256" key="7">
    <source>
        <dbReference type="ARBA" id="ARBA00024033"/>
    </source>
</evidence>
<reference evidence="9 10" key="1">
    <citation type="journal article" date="2016" name="Nat. Commun.">
        <title>Thousands of microbial genomes shed light on interconnected biogeochemical processes in an aquifer system.</title>
        <authorList>
            <person name="Anantharaman K."/>
            <person name="Brown C.T."/>
            <person name="Hug L.A."/>
            <person name="Sharon I."/>
            <person name="Castelle C.J."/>
            <person name="Probst A.J."/>
            <person name="Thomas B.C."/>
            <person name="Singh A."/>
            <person name="Wilkins M.J."/>
            <person name="Karaoz U."/>
            <person name="Brodie E.L."/>
            <person name="Williams K.H."/>
            <person name="Hubbard S.S."/>
            <person name="Banfield J.F."/>
        </authorList>
    </citation>
    <scope>NUCLEOTIDE SEQUENCE [LARGE SCALE GENOMIC DNA]</scope>
</reference>
<gene>
    <name evidence="9" type="ORF">A3G31_09815</name>
</gene>
<dbReference type="GO" id="GO:0005886">
    <property type="term" value="C:plasma membrane"/>
    <property type="evidence" value="ECO:0007669"/>
    <property type="project" value="UniProtKB-SubCell"/>
</dbReference>
<evidence type="ECO:0000256" key="8">
    <source>
        <dbReference type="SAM" id="Phobius"/>
    </source>
</evidence>
<evidence type="ECO:0000256" key="1">
    <source>
        <dbReference type="ARBA" id="ARBA00004651"/>
    </source>
</evidence>
<proteinExistence type="inferred from homology"/>
<feature type="transmembrane region" description="Helical" evidence="8">
    <location>
        <begin position="195"/>
        <end position="217"/>
    </location>
</feature>
<feature type="transmembrane region" description="Helical" evidence="8">
    <location>
        <begin position="90"/>
        <end position="108"/>
    </location>
</feature>
<keyword evidence="6 8" id="KW-0472">Membrane</keyword>
<keyword evidence="4 8" id="KW-0812">Transmembrane</keyword>
<evidence type="ECO:0000313" key="9">
    <source>
        <dbReference type="EMBL" id="OGL51943.1"/>
    </source>
</evidence>
<accession>A0A1F7SDT4</accession>
<name>A0A1F7SDT4_9BACT</name>
<feature type="transmembrane region" description="Helical" evidence="8">
    <location>
        <begin position="362"/>
        <end position="382"/>
    </location>
</feature>
<dbReference type="STRING" id="1817883.A3G31_09815"/>
<keyword evidence="3" id="KW-0808">Transferase</keyword>
<feature type="transmembrane region" description="Helical" evidence="8">
    <location>
        <begin position="388"/>
        <end position="407"/>
    </location>
</feature>
<evidence type="ECO:0008006" key="11">
    <source>
        <dbReference type="Google" id="ProtNLM"/>
    </source>
</evidence>
<organism evidence="9 10">
    <name type="scientific">Candidatus Schekmanbacteria bacterium RIFCSPLOWO2_12_FULL_38_15</name>
    <dbReference type="NCBI Taxonomy" id="1817883"/>
    <lineage>
        <taxon>Bacteria</taxon>
        <taxon>Candidatus Schekmaniibacteriota</taxon>
    </lineage>
</organism>
<comment type="subcellular location">
    <subcellularLocation>
        <location evidence="1">Cell membrane</location>
        <topology evidence="1">Multi-pass membrane protein</topology>
    </subcellularLocation>
</comment>
<dbReference type="InterPro" id="IPR018584">
    <property type="entry name" value="GT87"/>
</dbReference>
<feature type="transmembrane region" description="Helical" evidence="8">
    <location>
        <begin position="287"/>
        <end position="305"/>
    </location>
</feature>
<dbReference type="Proteomes" id="UP000178082">
    <property type="component" value="Unassembled WGS sequence"/>
</dbReference>
<feature type="transmembrane region" description="Helical" evidence="8">
    <location>
        <begin position="165"/>
        <end position="189"/>
    </location>
</feature>
<feature type="transmembrane region" description="Helical" evidence="8">
    <location>
        <begin position="15"/>
        <end position="37"/>
    </location>
</feature>
<comment type="caution">
    <text evidence="9">The sequence shown here is derived from an EMBL/GenBank/DDBJ whole genome shotgun (WGS) entry which is preliminary data.</text>
</comment>
<feature type="transmembrane region" description="Helical" evidence="8">
    <location>
        <begin position="66"/>
        <end position="84"/>
    </location>
</feature>
<dbReference type="Pfam" id="PF09594">
    <property type="entry name" value="GT87"/>
    <property type="match status" value="1"/>
</dbReference>
<evidence type="ECO:0000256" key="6">
    <source>
        <dbReference type="ARBA" id="ARBA00023136"/>
    </source>
</evidence>
<comment type="similarity">
    <text evidence="7">Belongs to the glycosyltransferase 87 family.</text>
</comment>
<sequence>MKNKWNFNNLINSSIARRIIIILIVAGLIGIGINAGYRATKNTDFNDYYDAAKAFRSGKWIFEIRGYKYPQFFAIIFSAFTFIPPFPSAIIWYVLNIFFLAWSVILSVKIVNNDYKRKKNILYVIPLLITSLFWIDNLMLGQVNILILLLVCTTFYLFKIRKDCLAGIFLACSISIKITPALFILYFIYKKQYKIIAGVVLGLIIFLIIFPSLFLGFEKNTAELKGWSKKMLIPFISEGKVKQRFNNQSLPAALNRFLRKVNAGKTSNPIYVNFVDLEKGVVTKTVLLFYCLIMLALIAVCRINLSDRDNPLLPFEFSSVLMATLFISATSWTFHFSILLFPYTAGINYLLKTEKTETPYKIMLGSIIISAIFYFLTISDLMRALSCILAGTLVFWIGTIAVMYLNLHKSIKT</sequence>
<evidence type="ECO:0000256" key="2">
    <source>
        <dbReference type="ARBA" id="ARBA00022475"/>
    </source>
</evidence>
<dbReference type="AlphaFoldDB" id="A0A1F7SDT4"/>
<feature type="transmembrane region" description="Helical" evidence="8">
    <location>
        <begin position="141"/>
        <end position="158"/>
    </location>
</feature>
<evidence type="ECO:0000313" key="10">
    <source>
        <dbReference type="Proteomes" id="UP000178082"/>
    </source>
</evidence>
<evidence type="ECO:0000256" key="4">
    <source>
        <dbReference type="ARBA" id="ARBA00022692"/>
    </source>
</evidence>
<feature type="transmembrane region" description="Helical" evidence="8">
    <location>
        <begin position="120"/>
        <end position="135"/>
    </location>
</feature>
<keyword evidence="2" id="KW-1003">Cell membrane</keyword>